<evidence type="ECO:0000256" key="10">
    <source>
        <dbReference type="SAM" id="Coils"/>
    </source>
</evidence>
<accession>A0AA88HW41</accession>
<dbReference type="GO" id="GO:0030246">
    <property type="term" value="F:carbohydrate binding"/>
    <property type="evidence" value="ECO:0007669"/>
    <property type="project" value="InterPro"/>
</dbReference>
<evidence type="ECO:0000256" key="8">
    <source>
        <dbReference type="ARBA" id="ARBA00023180"/>
    </source>
</evidence>
<keyword evidence="14" id="KW-1185">Reference proteome</keyword>
<dbReference type="Pfam" id="PF11721">
    <property type="entry name" value="Malectin"/>
    <property type="match status" value="1"/>
</dbReference>
<dbReference type="InterPro" id="IPR039155">
    <property type="entry name" value="MLEC"/>
</dbReference>
<dbReference type="PANTHER" id="PTHR13460:SF0">
    <property type="entry name" value="MALECTIN"/>
    <property type="match status" value="1"/>
</dbReference>
<dbReference type="GO" id="GO:0005789">
    <property type="term" value="C:endoplasmic reticulum membrane"/>
    <property type="evidence" value="ECO:0007669"/>
    <property type="project" value="UniProtKB-SubCell"/>
</dbReference>
<dbReference type="EMBL" id="JAVRJZ010000008">
    <property type="protein sequence ID" value="KAK2719155.1"/>
    <property type="molecule type" value="Genomic_DNA"/>
</dbReference>
<evidence type="ECO:0000256" key="1">
    <source>
        <dbReference type="ARBA" id="ARBA00004115"/>
    </source>
</evidence>
<keyword evidence="5" id="KW-0256">Endoplasmic reticulum</keyword>
<feature type="region of interest" description="Disordered" evidence="11">
    <location>
        <begin position="1"/>
        <end position="43"/>
    </location>
</feature>
<feature type="compositionally biased region" description="Basic and acidic residues" evidence="11">
    <location>
        <begin position="9"/>
        <end position="31"/>
    </location>
</feature>
<dbReference type="AlphaFoldDB" id="A0AA88HW41"/>
<dbReference type="Gene3D" id="2.60.120.430">
    <property type="entry name" value="Galactose-binding lectin"/>
    <property type="match status" value="1"/>
</dbReference>
<evidence type="ECO:0000256" key="9">
    <source>
        <dbReference type="ARBA" id="ARBA00023277"/>
    </source>
</evidence>
<evidence type="ECO:0000313" key="14">
    <source>
        <dbReference type="Proteomes" id="UP001187531"/>
    </source>
</evidence>
<evidence type="ECO:0000256" key="4">
    <source>
        <dbReference type="ARBA" id="ARBA00022729"/>
    </source>
</evidence>
<keyword evidence="3" id="KW-0812">Transmembrane</keyword>
<evidence type="ECO:0000256" key="6">
    <source>
        <dbReference type="ARBA" id="ARBA00022989"/>
    </source>
</evidence>
<reference evidence="13" key="1">
    <citation type="submission" date="2023-07" db="EMBL/GenBank/DDBJ databases">
        <title>Chromosome-level genome assembly of Artemia franciscana.</title>
        <authorList>
            <person name="Jo E."/>
        </authorList>
    </citation>
    <scope>NUCLEOTIDE SEQUENCE</scope>
    <source>
        <tissue evidence="13">Whole body</tissue>
    </source>
</reference>
<dbReference type="InterPro" id="IPR021720">
    <property type="entry name" value="Malectin_dom"/>
</dbReference>
<dbReference type="PANTHER" id="PTHR13460">
    <property type="match status" value="1"/>
</dbReference>
<evidence type="ECO:0000256" key="3">
    <source>
        <dbReference type="ARBA" id="ARBA00022692"/>
    </source>
</evidence>
<dbReference type="Proteomes" id="UP001187531">
    <property type="component" value="Unassembled WGS sequence"/>
</dbReference>
<comment type="caution">
    <text evidence="13">The sequence shown here is derived from an EMBL/GenBank/DDBJ whole genome shotgun (WGS) entry which is preliminary data.</text>
</comment>
<gene>
    <name evidence="13" type="ORF">QYM36_004852</name>
</gene>
<organism evidence="13 14">
    <name type="scientific">Artemia franciscana</name>
    <name type="common">Brine shrimp</name>
    <name type="synonym">Artemia sanfranciscana</name>
    <dbReference type="NCBI Taxonomy" id="6661"/>
    <lineage>
        <taxon>Eukaryota</taxon>
        <taxon>Metazoa</taxon>
        <taxon>Ecdysozoa</taxon>
        <taxon>Arthropoda</taxon>
        <taxon>Crustacea</taxon>
        <taxon>Branchiopoda</taxon>
        <taxon>Anostraca</taxon>
        <taxon>Artemiidae</taxon>
        <taxon>Artemia</taxon>
    </lineage>
</organism>
<sequence>MDNNLRNHRAAEDGSVLRENLEGRDKSKTFNDDFSSTSQTTSENIFPLHLREDSHDIWLHPSTKTLPNPIKTTGVSLVGVLNPSVDNHSSTESSKADDLVCHGRTKLIERSLVSQRPSSGCSSKSFEVLKWVATQENSPNKFHLEQCHSIHTEIDDHSSGTFLNEDQLRPSFGSQMPFPNYHLNSDKEDVISTFVEEVRHLRQEISSQTSKQEALETLMQKALVELEEANANIMKLRSEIARSTSDDKMTITSIQSSLNILKNEIAQDSFKRTEEISKLETKFSDSQQALEQIEVILIKNEVTSGQRVEVENSLKADLQEVQNKLSALLRDKDAILPNWASFSHAVGTPAQLVPIMQQPVPSEIARKALSIIDPTTDKETSKTELACQSRTESTSEEPRQPDNSEQIKVGLENMVIATFEEPAVADVPSTEESSNKDQMDTFTSFWPFVNGTLIVCNLTLDCEEFSPKDVVYAVNCGGDYFKDSHGINYQSDKSSSGIASDFGKQFLVFGRVSQSDSVLYQTEKYDHNTFGYDVPLDGDGDYVLVLKFSEVYWNSPGAKVFGVLLNNRHRVISDLDIYEKVGKAVAHDEYIPFSVQNGKMNFNGESSTVYDSFRLDFLKGEVENPKINAFYLYKGDIKDVPRLPPLSSAVK</sequence>
<proteinExistence type="inferred from homology"/>
<keyword evidence="10" id="KW-0175">Coiled coil</keyword>
<keyword evidence="6" id="KW-1133">Transmembrane helix</keyword>
<feature type="coiled-coil region" evidence="10">
    <location>
        <begin position="212"/>
        <end position="246"/>
    </location>
</feature>
<evidence type="ECO:0000256" key="5">
    <source>
        <dbReference type="ARBA" id="ARBA00022824"/>
    </source>
</evidence>
<feature type="region of interest" description="Disordered" evidence="11">
    <location>
        <begin position="371"/>
        <end position="406"/>
    </location>
</feature>
<evidence type="ECO:0000256" key="7">
    <source>
        <dbReference type="ARBA" id="ARBA00023136"/>
    </source>
</evidence>
<keyword evidence="4" id="KW-0732">Signal</keyword>
<protein>
    <recommendedName>
        <fullName evidence="12">Malectin domain-containing protein</fullName>
    </recommendedName>
</protein>
<comment type="similarity">
    <text evidence="2">Belongs to the malectin family.</text>
</comment>
<keyword evidence="8" id="KW-0325">Glycoprotein</keyword>
<keyword evidence="9" id="KW-0119">Carbohydrate metabolism</keyword>
<evidence type="ECO:0000256" key="11">
    <source>
        <dbReference type="SAM" id="MobiDB-lite"/>
    </source>
</evidence>
<feature type="compositionally biased region" description="Polar residues" evidence="11">
    <location>
        <begin position="32"/>
        <end position="43"/>
    </location>
</feature>
<comment type="subcellular location">
    <subcellularLocation>
        <location evidence="1">Endoplasmic reticulum membrane</location>
        <topology evidence="1">Single-pass type I membrane protein</topology>
    </subcellularLocation>
</comment>
<evidence type="ECO:0000259" key="12">
    <source>
        <dbReference type="Pfam" id="PF11721"/>
    </source>
</evidence>
<feature type="domain" description="Malectin" evidence="12">
    <location>
        <begin position="470"/>
        <end position="630"/>
    </location>
</feature>
<evidence type="ECO:0000313" key="13">
    <source>
        <dbReference type="EMBL" id="KAK2719155.1"/>
    </source>
</evidence>
<evidence type="ECO:0000256" key="2">
    <source>
        <dbReference type="ARBA" id="ARBA00009141"/>
    </source>
</evidence>
<keyword evidence="7" id="KW-0472">Membrane</keyword>
<name>A0AA88HW41_ARTSF</name>